<dbReference type="Proteomes" id="UP000321058">
    <property type="component" value="Unassembled WGS sequence"/>
</dbReference>
<keyword evidence="2" id="KW-1185">Reference proteome</keyword>
<dbReference type="OrthoDB" id="7348044at2"/>
<sequence>MTSERRRYWLSLGALVVVLPAAIVVNSWDSLSEWRRSQLQKPIVVERGSAQAYAGAEWQLTGLTRLPGATPDTTLIVAEFDAVVDDPTLLQAGPCAIALTDDKGRRWLPVFLPGRAVRQGRPAAADKPRCYGLARAEKGKTIAMAETFTVPERAAGLTLSVSIGGAKPAYLVLK</sequence>
<proteinExistence type="predicted"/>
<accession>A0A512NN11</accession>
<protein>
    <submittedName>
        <fullName evidence="1">Uncharacterized protein</fullName>
    </submittedName>
</protein>
<dbReference type="AlphaFoldDB" id="A0A512NN11"/>
<gene>
    <name evidence="1" type="ORF">RSO01_75130</name>
</gene>
<reference evidence="1 2" key="1">
    <citation type="submission" date="2019-07" db="EMBL/GenBank/DDBJ databases">
        <title>Whole genome shotgun sequence of Reyranella soli NBRC 108950.</title>
        <authorList>
            <person name="Hosoyama A."/>
            <person name="Uohara A."/>
            <person name="Ohji S."/>
            <person name="Ichikawa N."/>
        </authorList>
    </citation>
    <scope>NUCLEOTIDE SEQUENCE [LARGE SCALE GENOMIC DNA]</scope>
    <source>
        <strain evidence="1 2">NBRC 108950</strain>
    </source>
</reference>
<evidence type="ECO:0000313" key="2">
    <source>
        <dbReference type="Proteomes" id="UP000321058"/>
    </source>
</evidence>
<dbReference type="EMBL" id="BKAJ01000159">
    <property type="protein sequence ID" value="GEP60347.1"/>
    <property type="molecule type" value="Genomic_DNA"/>
</dbReference>
<name>A0A512NN11_9HYPH</name>
<organism evidence="1 2">
    <name type="scientific">Reyranella soli</name>
    <dbReference type="NCBI Taxonomy" id="1230389"/>
    <lineage>
        <taxon>Bacteria</taxon>
        <taxon>Pseudomonadati</taxon>
        <taxon>Pseudomonadota</taxon>
        <taxon>Alphaproteobacteria</taxon>
        <taxon>Hyphomicrobiales</taxon>
        <taxon>Reyranellaceae</taxon>
        <taxon>Reyranella</taxon>
    </lineage>
</organism>
<comment type="caution">
    <text evidence="1">The sequence shown here is derived from an EMBL/GenBank/DDBJ whole genome shotgun (WGS) entry which is preliminary data.</text>
</comment>
<dbReference type="RefSeq" id="WP_147155696.1">
    <property type="nucleotide sequence ID" value="NZ_BKAJ01000159.1"/>
</dbReference>
<evidence type="ECO:0000313" key="1">
    <source>
        <dbReference type="EMBL" id="GEP60347.1"/>
    </source>
</evidence>